<gene>
    <name evidence="1" type="ORF">AA14337_3156</name>
</gene>
<sequence>MMSERECNPIARHKHRQSSAAAKIIDLLVSCPEISAIMPEVCAVEGVSGGGGWSWVIPCEGFDIGSEHRRREFLEANGLALAFPAFGQIECFPSQKPGIEIYDSLQFELSRKAKLREETLKAMKGDKEDV</sequence>
<evidence type="ECO:0000313" key="2">
    <source>
        <dbReference type="Proteomes" id="UP001065047"/>
    </source>
</evidence>
<comment type="caution">
    <text evidence="1">The sequence shown here is derived from an EMBL/GenBank/DDBJ whole genome shotgun (WGS) entry which is preliminary data.</text>
</comment>
<dbReference type="GeneID" id="29557828"/>
<proteinExistence type="predicted"/>
<keyword evidence="2" id="KW-1185">Reference proteome</keyword>
<dbReference type="RefSeq" id="WP_061506354.1">
    <property type="nucleotide sequence ID" value="NZ_BAPF01000054.1"/>
</dbReference>
<name>A0ABQ0PZY9_9PROT</name>
<evidence type="ECO:0000313" key="1">
    <source>
        <dbReference type="EMBL" id="GBQ85757.1"/>
    </source>
</evidence>
<dbReference type="Proteomes" id="UP001065047">
    <property type="component" value="Unassembled WGS sequence"/>
</dbReference>
<reference evidence="1" key="1">
    <citation type="submission" date="2013-04" db="EMBL/GenBank/DDBJ databases">
        <title>The genome sequencing project of 58 acetic acid bacteria.</title>
        <authorList>
            <person name="Okamoto-Kainuma A."/>
            <person name="Ishikawa M."/>
            <person name="Umino S."/>
            <person name="Koizumi Y."/>
            <person name="Shiwa Y."/>
            <person name="Yoshikawa H."/>
            <person name="Matsutani M."/>
            <person name="Matsushita K."/>
        </authorList>
    </citation>
    <scope>NUCLEOTIDE SEQUENCE</scope>
    <source>
        <strain evidence="1">DSM 14337</strain>
    </source>
</reference>
<dbReference type="EMBL" id="BAPF01000054">
    <property type="protein sequence ID" value="GBQ85757.1"/>
    <property type="molecule type" value="Genomic_DNA"/>
</dbReference>
<organism evidence="1 2">
    <name type="scientific">Acetobacter malorum DSM 14337</name>
    <dbReference type="NCBI Taxonomy" id="1307910"/>
    <lineage>
        <taxon>Bacteria</taxon>
        <taxon>Pseudomonadati</taxon>
        <taxon>Pseudomonadota</taxon>
        <taxon>Alphaproteobacteria</taxon>
        <taxon>Acetobacterales</taxon>
        <taxon>Acetobacteraceae</taxon>
        <taxon>Acetobacter</taxon>
    </lineage>
</organism>
<protein>
    <submittedName>
        <fullName evidence="1">Uncharacterized protein</fullName>
    </submittedName>
</protein>
<accession>A0ABQ0PZY9</accession>